<reference evidence="1 2" key="1">
    <citation type="submission" date="2023-10" db="EMBL/GenBank/DDBJ databases">
        <authorList>
            <person name="Dale J."/>
        </authorList>
    </citation>
    <scope>NUCLEOTIDE SEQUENCE [LARGE SCALE GENOMIC DNA]</scope>
    <source>
        <strain evidence="1 2">2023EL-00970</strain>
    </source>
</reference>
<gene>
    <name evidence="1" type="ORF">R4P48_02005</name>
</gene>
<proteinExistence type="predicted"/>
<name>A0ABU4DYI2_9ENTR</name>
<organism evidence="1 2">
    <name type="scientific">Atlantibacter subterraneus</name>
    <dbReference type="NCBI Taxonomy" id="255519"/>
    <lineage>
        <taxon>Bacteria</taxon>
        <taxon>Pseudomonadati</taxon>
        <taxon>Pseudomonadota</taxon>
        <taxon>Gammaproteobacteria</taxon>
        <taxon>Enterobacterales</taxon>
        <taxon>Enterobacteriaceae</taxon>
        <taxon>Atlantibacter</taxon>
    </lineage>
</organism>
<keyword evidence="2" id="KW-1185">Reference proteome</keyword>
<dbReference type="RefSeq" id="WP_317677492.1">
    <property type="nucleotide sequence ID" value="NZ_JAWLOF010000001.1"/>
</dbReference>
<evidence type="ECO:0000313" key="2">
    <source>
        <dbReference type="Proteomes" id="UP001187066"/>
    </source>
</evidence>
<evidence type="ECO:0000313" key="1">
    <source>
        <dbReference type="EMBL" id="MDV7021454.1"/>
    </source>
</evidence>
<dbReference type="EMBL" id="JAWLOF010000001">
    <property type="protein sequence ID" value="MDV7021454.1"/>
    <property type="molecule type" value="Genomic_DNA"/>
</dbReference>
<dbReference type="Proteomes" id="UP001187066">
    <property type="component" value="Unassembled WGS sequence"/>
</dbReference>
<accession>A0ABU4DYI2</accession>
<protein>
    <submittedName>
        <fullName evidence="1">Uncharacterized protein</fullName>
    </submittedName>
</protein>
<sequence length="97" mass="10638">MKLQRAPQDFDENGRDCRRRRLPVAPVGMQVIDDVLRECVDATAQMNIAGEAKFDALIIGGRERQLRGDKAWGIRITVSGINVLPGTSPGRPGPIKT</sequence>
<comment type="caution">
    <text evidence="1">The sequence shown here is derived from an EMBL/GenBank/DDBJ whole genome shotgun (WGS) entry which is preliminary data.</text>
</comment>